<dbReference type="GO" id="GO:0043138">
    <property type="term" value="F:3'-5' DNA helicase activity"/>
    <property type="evidence" value="ECO:0007669"/>
    <property type="project" value="TreeGrafter"/>
</dbReference>
<dbReference type="SUPFAM" id="SSF52540">
    <property type="entry name" value="P-loop containing nucleoside triphosphate hydrolases"/>
    <property type="match status" value="1"/>
</dbReference>
<dbReference type="GO" id="GO:0005524">
    <property type="term" value="F:ATP binding"/>
    <property type="evidence" value="ECO:0007669"/>
    <property type="project" value="UniProtKB-KW"/>
</dbReference>
<dbReference type="GO" id="GO:0000112">
    <property type="term" value="C:nucleotide-excision repair factor 3 complex"/>
    <property type="evidence" value="ECO:0007669"/>
    <property type="project" value="TreeGrafter"/>
</dbReference>
<accession>A0A9Q3PMS9</accession>
<dbReference type="OrthoDB" id="10262986at2759"/>
<dbReference type="PANTHER" id="PTHR11274:SF0">
    <property type="entry name" value="GENERAL TRANSCRIPTION AND DNA REPAIR FACTOR IIH HELICASE SUBUNIT XPB"/>
    <property type="match status" value="1"/>
</dbReference>
<sequence length="266" mass="30672">MMDFSTSREWDLIILDEVHVVPAAMFRRVVQTIKAHAKLGLAATLVREDDKVDDLNFLIGPKLYTANWMDLASKGHIANVQCAKFYQEYLCERLQKRYLLYCMNPQKLQACQFLIKYHEEQGDKIIVFSDNVYALEAYAKKFRKLYIHGGTPQVENMRILQHFPIFHSLNLSNQSHQHLTSIINQTILLVYIDSQIQLISLSKFKSSLSSNHFNILCPIPSNLLPSNAIVQLIPNFNSKLLAVQSQNTLLVISLPRFDHQHLSNQF</sequence>
<evidence type="ECO:0000259" key="5">
    <source>
        <dbReference type="Pfam" id="PF16203"/>
    </source>
</evidence>
<dbReference type="Pfam" id="PF16203">
    <property type="entry name" value="ERCC3_RAD25_C"/>
    <property type="match status" value="1"/>
</dbReference>
<dbReference type="InterPro" id="IPR027417">
    <property type="entry name" value="P-loop_NTPase"/>
</dbReference>
<organism evidence="6 7">
    <name type="scientific">Austropuccinia psidii MF-1</name>
    <dbReference type="NCBI Taxonomy" id="1389203"/>
    <lineage>
        <taxon>Eukaryota</taxon>
        <taxon>Fungi</taxon>
        <taxon>Dikarya</taxon>
        <taxon>Basidiomycota</taxon>
        <taxon>Pucciniomycotina</taxon>
        <taxon>Pucciniomycetes</taxon>
        <taxon>Pucciniales</taxon>
        <taxon>Sphaerophragmiaceae</taxon>
        <taxon>Austropuccinia</taxon>
    </lineage>
</organism>
<comment type="caution">
    <text evidence="6">The sequence shown here is derived from an EMBL/GenBank/DDBJ whole genome shotgun (WGS) entry which is preliminary data.</text>
</comment>
<gene>
    <name evidence="6" type="ORF">O181_106525</name>
</gene>
<keyword evidence="7" id="KW-1185">Reference proteome</keyword>
<keyword evidence="1" id="KW-0547">Nucleotide-binding</keyword>
<proteinExistence type="predicted"/>
<dbReference type="InterPro" id="IPR050615">
    <property type="entry name" value="ATP-dep_DNA_Helicase"/>
</dbReference>
<protein>
    <recommendedName>
        <fullName evidence="5">ERCC3/RAD25/XPB helicase C-terminal domain-containing protein</fullName>
    </recommendedName>
</protein>
<feature type="domain" description="ERCC3/RAD25/XPB helicase C-terminal" evidence="5">
    <location>
        <begin position="71"/>
        <end position="168"/>
    </location>
</feature>
<dbReference type="Proteomes" id="UP000765509">
    <property type="component" value="Unassembled WGS sequence"/>
</dbReference>
<dbReference type="InterPro" id="IPR032438">
    <property type="entry name" value="ERCC3_RAD25_C"/>
</dbReference>
<dbReference type="EMBL" id="AVOT02079732">
    <property type="protein sequence ID" value="MBW0566810.1"/>
    <property type="molecule type" value="Genomic_DNA"/>
</dbReference>
<dbReference type="Gene3D" id="3.40.50.300">
    <property type="entry name" value="P-loop containing nucleotide triphosphate hydrolases"/>
    <property type="match status" value="2"/>
</dbReference>
<reference evidence="6" key="1">
    <citation type="submission" date="2021-03" db="EMBL/GenBank/DDBJ databases">
        <title>Draft genome sequence of rust myrtle Austropuccinia psidii MF-1, a brazilian biotype.</title>
        <authorList>
            <person name="Quecine M.C."/>
            <person name="Pachon D.M.R."/>
            <person name="Bonatelli M.L."/>
            <person name="Correr F.H."/>
            <person name="Franceschini L.M."/>
            <person name="Leite T.F."/>
            <person name="Margarido G.R.A."/>
            <person name="Almeida C.A."/>
            <person name="Ferrarezi J.A."/>
            <person name="Labate C.A."/>
        </authorList>
    </citation>
    <scope>NUCLEOTIDE SEQUENCE</scope>
    <source>
        <strain evidence="6">MF-1</strain>
    </source>
</reference>
<evidence type="ECO:0000313" key="7">
    <source>
        <dbReference type="Proteomes" id="UP000765509"/>
    </source>
</evidence>
<evidence type="ECO:0000313" key="6">
    <source>
        <dbReference type="EMBL" id="MBW0566810.1"/>
    </source>
</evidence>
<evidence type="ECO:0000256" key="1">
    <source>
        <dbReference type="ARBA" id="ARBA00022741"/>
    </source>
</evidence>
<keyword evidence="3" id="KW-0347">Helicase</keyword>
<dbReference type="GO" id="GO:0006367">
    <property type="term" value="P:transcription initiation at RNA polymerase II promoter"/>
    <property type="evidence" value="ECO:0007669"/>
    <property type="project" value="TreeGrafter"/>
</dbReference>
<dbReference type="AlphaFoldDB" id="A0A9Q3PMS9"/>
<evidence type="ECO:0000256" key="4">
    <source>
        <dbReference type="ARBA" id="ARBA00022840"/>
    </source>
</evidence>
<dbReference type="GO" id="GO:0005675">
    <property type="term" value="C:transcription factor TFIIH holo complex"/>
    <property type="evidence" value="ECO:0007669"/>
    <property type="project" value="TreeGrafter"/>
</dbReference>
<dbReference type="GO" id="GO:0097550">
    <property type="term" value="C:transcription preinitiation complex"/>
    <property type="evidence" value="ECO:0007669"/>
    <property type="project" value="TreeGrafter"/>
</dbReference>
<keyword evidence="4" id="KW-0067">ATP-binding</keyword>
<name>A0A9Q3PMS9_9BASI</name>
<evidence type="ECO:0000256" key="3">
    <source>
        <dbReference type="ARBA" id="ARBA00022806"/>
    </source>
</evidence>
<dbReference type="GO" id="GO:0016787">
    <property type="term" value="F:hydrolase activity"/>
    <property type="evidence" value="ECO:0007669"/>
    <property type="project" value="UniProtKB-KW"/>
</dbReference>
<keyword evidence="2" id="KW-0378">Hydrolase</keyword>
<evidence type="ECO:0000256" key="2">
    <source>
        <dbReference type="ARBA" id="ARBA00022801"/>
    </source>
</evidence>
<dbReference type="PANTHER" id="PTHR11274">
    <property type="entry name" value="RAD25/XP-B DNA REPAIR HELICASE"/>
    <property type="match status" value="1"/>
</dbReference>